<comment type="caution">
    <text evidence="3">The sequence shown here is derived from an EMBL/GenBank/DDBJ whole genome shotgun (WGS) entry which is preliminary data.</text>
</comment>
<dbReference type="PANTHER" id="PTHR43669">
    <property type="entry name" value="5-KETO-D-GLUCONATE 5-REDUCTASE"/>
    <property type="match status" value="1"/>
</dbReference>
<comment type="similarity">
    <text evidence="1">Belongs to the short-chain dehydrogenases/reductases (SDR) family.</text>
</comment>
<evidence type="ECO:0000313" key="4">
    <source>
        <dbReference type="Proteomes" id="UP000813444"/>
    </source>
</evidence>
<dbReference type="EMBL" id="JAGPNK010000003">
    <property type="protein sequence ID" value="KAH7324918.1"/>
    <property type="molecule type" value="Genomic_DNA"/>
</dbReference>
<keyword evidence="4" id="KW-1185">Reference proteome</keyword>
<evidence type="ECO:0000313" key="3">
    <source>
        <dbReference type="EMBL" id="KAH7324918.1"/>
    </source>
</evidence>
<evidence type="ECO:0008006" key="5">
    <source>
        <dbReference type="Google" id="ProtNLM"/>
    </source>
</evidence>
<dbReference type="PRINTS" id="PR00081">
    <property type="entry name" value="GDHRDH"/>
</dbReference>
<dbReference type="Pfam" id="PF00106">
    <property type="entry name" value="adh_short"/>
    <property type="match status" value="1"/>
</dbReference>
<dbReference type="CDD" id="cd05233">
    <property type="entry name" value="SDR_c"/>
    <property type="match status" value="1"/>
</dbReference>
<keyword evidence="2" id="KW-0560">Oxidoreductase</keyword>
<name>A0A8K0WVC4_9HYPO</name>
<dbReference type="GO" id="GO:0016491">
    <property type="term" value="F:oxidoreductase activity"/>
    <property type="evidence" value="ECO:0007669"/>
    <property type="project" value="UniProtKB-KW"/>
</dbReference>
<accession>A0A8K0WVC4</accession>
<protein>
    <recommendedName>
        <fullName evidence="5">NAD(P)-binding protein</fullName>
    </recommendedName>
</protein>
<sequence length="285" mass="30777">MAHFVKTHKQPYHALTEAVSDRPLAGKSALITGAGRGVGVHITKGIASAGAAQIAILGRDKARIEAARDQFAAQYPGTKFVAFAADVTDENAIAAVFDAFGAPDIVINNAGQFVDDGPFIQQDLKSWWAGWGTNVLGSAVVTQKFLQTKVVPKGAVILNVSSMAAHMRFPRTGWTGYNGSKLAQVRIFENIRIEHPDVRFVNVHPGNLESDGFARSGAPAPPNGMTNGELTGNFFAWLATDDANFLNGRFVWAEWDIEELKGRKKDIEDGDLLLTTIDGFSKGFY</sequence>
<dbReference type="Gene3D" id="3.40.50.720">
    <property type="entry name" value="NAD(P)-binding Rossmann-like Domain"/>
    <property type="match status" value="1"/>
</dbReference>
<dbReference type="AlphaFoldDB" id="A0A8K0WVC4"/>
<evidence type="ECO:0000256" key="1">
    <source>
        <dbReference type="ARBA" id="ARBA00006484"/>
    </source>
</evidence>
<dbReference type="OrthoDB" id="1933717at2759"/>
<dbReference type="InterPro" id="IPR036291">
    <property type="entry name" value="NAD(P)-bd_dom_sf"/>
</dbReference>
<evidence type="ECO:0000256" key="2">
    <source>
        <dbReference type="ARBA" id="ARBA00023002"/>
    </source>
</evidence>
<organism evidence="3 4">
    <name type="scientific">Stachybotrys elegans</name>
    <dbReference type="NCBI Taxonomy" id="80388"/>
    <lineage>
        <taxon>Eukaryota</taxon>
        <taxon>Fungi</taxon>
        <taxon>Dikarya</taxon>
        <taxon>Ascomycota</taxon>
        <taxon>Pezizomycotina</taxon>
        <taxon>Sordariomycetes</taxon>
        <taxon>Hypocreomycetidae</taxon>
        <taxon>Hypocreales</taxon>
        <taxon>Stachybotryaceae</taxon>
        <taxon>Stachybotrys</taxon>
    </lineage>
</organism>
<gene>
    <name evidence="3" type="ORF">B0I35DRAFT_458558</name>
</gene>
<reference evidence="3" key="1">
    <citation type="journal article" date="2021" name="Nat. Commun.">
        <title>Genetic determinants of endophytism in the Arabidopsis root mycobiome.</title>
        <authorList>
            <person name="Mesny F."/>
            <person name="Miyauchi S."/>
            <person name="Thiergart T."/>
            <person name="Pickel B."/>
            <person name="Atanasova L."/>
            <person name="Karlsson M."/>
            <person name="Huettel B."/>
            <person name="Barry K.W."/>
            <person name="Haridas S."/>
            <person name="Chen C."/>
            <person name="Bauer D."/>
            <person name="Andreopoulos W."/>
            <person name="Pangilinan J."/>
            <person name="LaButti K."/>
            <person name="Riley R."/>
            <person name="Lipzen A."/>
            <person name="Clum A."/>
            <person name="Drula E."/>
            <person name="Henrissat B."/>
            <person name="Kohler A."/>
            <person name="Grigoriev I.V."/>
            <person name="Martin F.M."/>
            <person name="Hacquard S."/>
        </authorList>
    </citation>
    <scope>NUCLEOTIDE SEQUENCE</scope>
    <source>
        <strain evidence="3">MPI-CAGE-CH-0235</strain>
    </source>
</reference>
<dbReference type="SUPFAM" id="SSF51735">
    <property type="entry name" value="NAD(P)-binding Rossmann-fold domains"/>
    <property type="match status" value="1"/>
</dbReference>
<dbReference type="PANTHER" id="PTHR43669:SF3">
    <property type="entry name" value="ALCOHOL DEHYDROGENASE, PUTATIVE (AFU_ORTHOLOGUE AFUA_3G03445)-RELATED"/>
    <property type="match status" value="1"/>
</dbReference>
<proteinExistence type="inferred from homology"/>
<dbReference type="Proteomes" id="UP000813444">
    <property type="component" value="Unassembled WGS sequence"/>
</dbReference>
<dbReference type="InterPro" id="IPR002347">
    <property type="entry name" value="SDR_fam"/>
</dbReference>